<name>A0A3A1WHF9_9HYPH</name>
<keyword evidence="1" id="KW-0812">Transmembrane</keyword>
<accession>A0A3A1WHF9</accession>
<comment type="caution">
    <text evidence="2">The sequence shown here is derived from an EMBL/GenBank/DDBJ whole genome shotgun (WGS) entry which is preliminary data.</text>
</comment>
<organism evidence="2 3">
    <name type="scientific">Aureimonas flava</name>
    <dbReference type="NCBI Taxonomy" id="2320271"/>
    <lineage>
        <taxon>Bacteria</taxon>
        <taxon>Pseudomonadati</taxon>
        <taxon>Pseudomonadota</taxon>
        <taxon>Alphaproteobacteria</taxon>
        <taxon>Hyphomicrobiales</taxon>
        <taxon>Aurantimonadaceae</taxon>
        <taxon>Aureimonas</taxon>
    </lineage>
</organism>
<dbReference type="EMBL" id="QYRN01000016">
    <property type="protein sequence ID" value="RIX97303.1"/>
    <property type="molecule type" value="Genomic_DNA"/>
</dbReference>
<keyword evidence="1" id="KW-1133">Transmembrane helix</keyword>
<keyword evidence="3" id="KW-1185">Reference proteome</keyword>
<protein>
    <submittedName>
        <fullName evidence="2">Uncharacterized protein</fullName>
    </submittedName>
</protein>
<evidence type="ECO:0000313" key="2">
    <source>
        <dbReference type="EMBL" id="RIX97303.1"/>
    </source>
</evidence>
<feature type="transmembrane region" description="Helical" evidence="1">
    <location>
        <begin position="52"/>
        <end position="71"/>
    </location>
</feature>
<feature type="transmembrane region" description="Helical" evidence="1">
    <location>
        <begin position="145"/>
        <end position="164"/>
    </location>
</feature>
<feature type="transmembrane region" description="Helical" evidence="1">
    <location>
        <begin position="24"/>
        <end position="46"/>
    </location>
</feature>
<keyword evidence="1" id="KW-0472">Membrane</keyword>
<evidence type="ECO:0000313" key="3">
    <source>
        <dbReference type="Proteomes" id="UP000265750"/>
    </source>
</evidence>
<sequence length="166" mass="17584">MESASAAHNPLRGSPRPATLTQHAFAFLVVGLFSGAVIASFGLWLVLLAVHWPIATWIACMFGGPPALAAFATARLARNDRQWAWPAPILVGSVASVLWLHVVGLVDLSVARNLELTLIWILVTAGGGTLLALSIAPKIQRPGRALLVSSFVLTVVNGLCFAWSRA</sequence>
<dbReference type="RefSeq" id="WP_119541657.1">
    <property type="nucleotide sequence ID" value="NZ_QYRN01000016.1"/>
</dbReference>
<feature type="transmembrane region" description="Helical" evidence="1">
    <location>
        <begin position="83"/>
        <end position="102"/>
    </location>
</feature>
<feature type="transmembrane region" description="Helical" evidence="1">
    <location>
        <begin position="114"/>
        <end position="133"/>
    </location>
</feature>
<dbReference type="Proteomes" id="UP000265750">
    <property type="component" value="Unassembled WGS sequence"/>
</dbReference>
<evidence type="ECO:0000256" key="1">
    <source>
        <dbReference type="SAM" id="Phobius"/>
    </source>
</evidence>
<dbReference type="AlphaFoldDB" id="A0A3A1WHF9"/>
<reference evidence="3" key="1">
    <citation type="submission" date="2018-09" db="EMBL/GenBank/DDBJ databases">
        <authorList>
            <person name="Tuo L."/>
        </authorList>
    </citation>
    <scope>NUCLEOTIDE SEQUENCE [LARGE SCALE GENOMIC DNA]</scope>
    <source>
        <strain evidence="3">M2BS4Y-1</strain>
    </source>
</reference>
<gene>
    <name evidence="2" type="ORF">D3218_18995</name>
</gene>
<proteinExistence type="predicted"/>